<comment type="similarity">
    <text evidence="2">Belongs to the EccB family.</text>
</comment>
<keyword evidence="8 10" id="KW-1133">Transmembrane helix</keyword>
<keyword evidence="3" id="KW-1003">Cell membrane</keyword>
<keyword evidence="7" id="KW-0067">ATP-binding</keyword>
<keyword evidence="9 10" id="KW-0472">Membrane</keyword>
<dbReference type="Proteomes" id="UP000018502">
    <property type="component" value="Unassembled WGS sequence"/>
</dbReference>
<dbReference type="PANTHER" id="PTHR40765">
    <property type="entry name" value="ESX-2 SECRETION SYSTEM ATPASE ECCB2"/>
    <property type="match status" value="1"/>
</dbReference>
<evidence type="ECO:0000256" key="3">
    <source>
        <dbReference type="ARBA" id="ARBA00022475"/>
    </source>
</evidence>
<evidence type="ECO:0000256" key="1">
    <source>
        <dbReference type="ARBA" id="ARBA00004162"/>
    </source>
</evidence>
<feature type="transmembrane region" description="Helical" evidence="10">
    <location>
        <begin position="44"/>
        <end position="64"/>
    </location>
</feature>
<evidence type="ECO:0000256" key="7">
    <source>
        <dbReference type="ARBA" id="ARBA00022840"/>
    </source>
</evidence>
<comment type="subcellular location">
    <subcellularLocation>
        <location evidence="1">Cell membrane</location>
        <topology evidence="1">Single-pass membrane protein</topology>
    </subcellularLocation>
</comment>
<dbReference type="InterPro" id="IPR007795">
    <property type="entry name" value="T7SS_EccB"/>
</dbReference>
<dbReference type="GO" id="GO:0005886">
    <property type="term" value="C:plasma membrane"/>
    <property type="evidence" value="ECO:0007669"/>
    <property type="project" value="UniProtKB-SubCell"/>
</dbReference>
<gene>
    <name evidence="11" type="ORF">L833_2382</name>
</gene>
<organism evidence="11 12">
    <name type="scientific">Mycobacteroides abscessus MAB_091912_2446</name>
    <dbReference type="NCBI Taxonomy" id="1335414"/>
    <lineage>
        <taxon>Bacteria</taxon>
        <taxon>Bacillati</taxon>
        <taxon>Actinomycetota</taxon>
        <taxon>Actinomycetes</taxon>
        <taxon>Mycobacteriales</taxon>
        <taxon>Mycobacteriaceae</taxon>
        <taxon>Mycobacteroides</taxon>
        <taxon>Mycobacteroides abscessus</taxon>
    </lineage>
</organism>
<dbReference type="GO" id="GO:0005576">
    <property type="term" value="C:extracellular region"/>
    <property type="evidence" value="ECO:0007669"/>
    <property type="project" value="TreeGrafter"/>
</dbReference>
<evidence type="ECO:0000256" key="9">
    <source>
        <dbReference type="ARBA" id="ARBA00023136"/>
    </source>
</evidence>
<dbReference type="Gene3D" id="3.30.2390.20">
    <property type="entry name" value="Type VII secretion system EccB, repeat 1 domain"/>
    <property type="match status" value="1"/>
</dbReference>
<keyword evidence="6" id="KW-0378">Hydrolase</keyword>
<evidence type="ECO:0000256" key="2">
    <source>
        <dbReference type="ARBA" id="ARBA00008149"/>
    </source>
</evidence>
<dbReference type="Pfam" id="PF05108">
    <property type="entry name" value="T7SS_ESX1_EccB"/>
    <property type="match status" value="1"/>
</dbReference>
<evidence type="ECO:0000313" key="12">
    <source>
        <dbReference type="Proteomes" id="UP000018502"/>
    </source>
</evidence>
<dbReference type="NCBIfam" id="TIGR03919">
    <property type="entry name" value="T7SS_EccB"/>
    <property type="match status" value="1"/>
</dbReference>
<keyword evidence="5" id="KW-0547">Nucleotide-binding</keyword>
<protein>
    <submittedName>
        <fullName evidence="11">Type VII secretion protein EccB</fullName>
    </submittedName>
</protein>
<evidence type="ECO:0000256" key="6">
    <source>
        <dbReference type="ARBA" id="ARBA00022801"/>
    </source>
</evidence>
<dbReference type="EMBL" id="AYTF01000001">
    <property type="protein sequence ID" value="ESV64994.1"/>
    <property type="molecule type" value="Genomic_DNA"/>
</dbReference>
<dbReference type="PANTHER" id="PTHR40765:SF2">
    <property type="entry name" value="ESX-2 SECRETION SYSTEM ATPASE ECCB2"/>
    <property type="match status" value="1"/>
</dbReference>
<keyword evidence="4 10" id="KW-0812">Transmembrane</keyword>
<evidence type="ECO:0000256" key="4">
    <source>
        <dbReference type="ARBA" id="ARBA00022692"/>
    </source>
</evidence>
<sequence>MARQPTTRLQVSGYRFLVRRMEHALVRRDVRMIHDPMRSQSSSLMVGIVLATVVVAGCAILAFFRPNMPLGDQPIVMGKDTGAVYVRIQDTLHPALNLASARLISGNNENPKPVKDSELAKARRGPLVGIPGAPASIPGALTGDDTIWTVCDVATPPPSSTVTTTVIAGKVTLENGNQEMPKDRYALVTVNSQMYLLYDGKRAAVDLTNPAVTRALRLEGVTPRPISMNVLNAIPEVPAIAPPPIPDAGAASPITTAGVRVGSVIKMSRADSAEYYVVLAGGVQRINEVTADLIRFSDSQGAQDIVTVAPDVIAGHPSLNLLAVQTFPDRAGKIVDVPDKSVLCSSWKPGQEKTQEHASTKLLMGSSLPLKTDQVPVVLAQADKEGPNLDTAYIPPARSAFVRSTGLGGDTGRAESLYLILDTGVRFGIGNLEAAKALGLNVEPVPAPWPIVGLLPPGPRLSKEDALVVHDGMPRTRPVWRSIRRHRPPRRRPDSRSERQPWLLVGMFAALPEPADRCQHRQRGGEKRCADRYSDERDASGPWVRWWGSGWQHELLGRVGTGKVAGGAEIVADRRKCVHHAEPEVRVPAAGRAMRRVLDAIHHLARTQLRET</sequence>
<dbReference type="GO" id="GO:0005524">
    <property type="term" value="F:ATP binding"/>
    <property type="evidence" value="ECO:0007669"/>
    <property type="project" value="UniProtKB-KW"/>
</dbReference>
<reference evidence="11 12" key="1">
    <citation type="journal article" date="2014" name="Emerg. Infect. Dis.">
        <title>High-level Relatedness among Mycobacterium abscessus subsp. massiliense Strains from Widely Separated Outbreaks.</title>
        <authorList>
            <person name="Tettelin H."/>
            <person name="Davidson R.M."/>
            <person name="Agrawal S."/>
            <person name="Aitken M.L."/>
            <person name="Shallom S."/>
            <person name="Hasan N.A."/>
            <person name="Strong M."/>
            <person name="Nogueira de Moura V.C."/>
            <person name="De Groote M.A."/>
            <person name="Duarte R.S."/>
            <person name="Hine E."/>
            <person name="Parankush S."/>
            <person name="Su Q."/>
            <person name="Daugherty S.C."/>
            <person name="Fraser C.M."/>
            <person name="Brown-Elliott B.A."/>
            <person name="Wallace R.J.Jr."/>
            <person name="Holland S.M."/>
            <person name="Sampaio E.P."/>
            <person name="Olivier K.N."/>
            <person name="Jackson M."/>
            <person name="Zelazny A.M."/>
        </authorList>
    </citation>
    <scope>NUCLEOTIDE SEQUENCE [LARGE SCALE GENOMIC DNA]</scope>
    <source>
        <strain evidence="11 12">MAB_091912_2446</strain>
    </source>
</reference>
<evidence type="ECO:0000313" key="11">
    <source>
        <dbReference type="EMBL" id="ESV64994.1"/>
    </source>
</evidence>
<accession>A0A829MFT6</accession>
<name>A0A829MFT6_9MYCO</name>
<proteinExistence type="inferred from homology"/>
<dbReference type="Gene3D" id="2.40.50.910">
    <property type="entry name" value="Type VII secretion system EccB, repeat 3 domain"/>
    <property type="match status" value="1"/>
</dbReference>
<dbReference type="InterPro" id="IPR042485">
    <property type="entry name" value="T7SS_EccB_R3"/>
</dbReference>
<dbReference type="InterPro" id="IPR044857">
    <property type="entry name" value="T7SS_EccB_R1"/>
</dbReference>
<dbReference type="AlphaFoldDB" id="A0A829MFT6"/>
<dbReference type="GO" id="GO:0016787">
    <property type="term" value="F:hydrolase activity"/>
    <property type="evidence" value="ECO:0007669"/>
    <property type="project" value="UniProtKB-KW"/>
</dbReference>
<comment type="caution">
    <text evidence="11">The sequence shown here is derived from an EMBL/GenBank/DDBJ whole genome shotgun (WGS) entry which is preliminary data.</text>
</comment>
<evidence type="ECO:0000256" key="5">
    <source>
        <dbReference type="ARBA" id="ARBA00022741"/>
    </source>
</evidence>
<evidence type="ECO:0000256" key="8">
    <source>
        <dbReference type="ARBA" id="ARBA00022989"/>
    </source>
</evidence>
<evidence type="ECO:0000256" key="10">
    <source>
        <dbReference type="SAM" id="Phobius"/>
    </source>
</evidence>